<dbReference type="RefSeq" id="WP_324619373.1">
    <property type="nucleotide sequence ID" value="NZ_JAYKOT010000003.1"/>
</dbReference>
<dbReference type="InterPro" id="IPR000914">
    <property type="entry name" value="SBP_5_dom"/>
</dbReference>
<dbReference type="InterPro" id="IPR030678">
    <property type="entry name" value="Peptide/Ni-bd"/>
</dbReference>
<dbReference type="Gene3D" id="3.90.76.10">
    <property type="entry name" value="Dipeptide-binding Protein, Domain 1"/>
    <property type="match status" value="1"/>
</dbReference>
<gene>
    <name evidence="2" type="ORF">VLK81_03930</name>
</gene>
<name>A0AAW9MXE2_9FIRM</name>
<dbReference type="Gene3D" id="3.10.105.10">
    <property type="entry name" value="Dipeptide-binding Protein, Domain 3"/>
    <property type="match status" value="1"/>
</dbReference>
<dbReference type="GO" id="GO:0015833">
    <property type="term" value="P:peptide transport"/>
    <property type="evidence" value="ECO:0007669"/>
    <property type="project" value="TreeGrafter"/>
</dbReference>
<accession>A0AAW9MXE2</accession>
<keyword evidence="3" id="KW-1185">Reference proteome</keyword>
<dbReference type="PANTHER" id="PTHR30290">
    <property type="entry name" value="PERIPLASMIC BINDING COMPONENT OF ABC TRANSPORTER"/>
    <property type="match status" value="1"/>
</dbReference>
<evidence type="ECO:0000259" key="1">
    <source>
        <dbReference type="Pfam" id="PF00496"/>
    </source>
</evidence>
<organism evidence="2 3">
    <name type="scientific">Citroniella saccharovorans</name>
    <dbReference type="NCBI Taxonomy" id="2053367"/>
    <lineage>
        <taxon>Bacteria</taxon>
        <taxon>Bacillati</taxon>
        <taxon>Bacillota</taxon>
        <taxon>Tissierellia</taxon>
        <taxon>Tissierellales</taxon>
        <taxon>Peptoniphilaceae</taxon>
        <taxon>Citroniella</taxon>
    </lineage>
</organism>
<dbReference type="GO" id="GO:0043190">
    <property type="term" value="C:ATP-binding cassette (ABC) transporter complex"/>
    <property type="evidence" value="ECO:0007669"/>
    <property type="project" value="InterPro"/>
</dbReference>
<dbReference type="Gene3D" id="3.40.190.10">
    <property type="entry name" value="Periplasmic binding protein-like II"/>
    <property type="match status" value="1"/>
</dbReference>
<dbReference type="PANTHER" id="PTHR30290:SF59">
    <property type="entry name" value="OLIGOPEPTIDE ABC TRANSPORTER,SUBSTRATE-BINDING PROTEIN"/>
    <property type="match status" value="1"/>
</dbReference>
<reference evidence="2 3" key="1">
    <citation type="submission" date="2024-01" db="EMBL/GenBank/DDBJ databases">
        <title>Complete genome sequence of Citroniella saccharovorans strain M6.X9, isolated from human fecal sample.</title>
        <authorList>
            <person name="Cheng G."/>
            <person name="Westerholm M."/>
            <person name="Schnurer A."/>
        </authorList>
    </citation>
    <scope>NUCLEOTIDE SEQUENCE [LARGE SCALE GENOMIC DNA]</scope>
    <source>
        <strain evidence="2 3">DSM 29873</strain>
    </source>
</reference>
<dbReference type="PIRSF" id="PIRSF002741">
    <property type="entry name" value="MppA"/>
    <property type="match status" value="1"/>
</dbReference>
<proteinExistence type="predicted"/>
<dbReference type="SUPFAM" id="SSF53850">
    <property type="entry name" value="Periplasmic binding protein-like II"/>
    <property type="match status" value="1"/>
</dbReference>
<dbReference type="GO" id="GO:1904680">
    <property type="term" value="F:peptide transmembrane transporter activity"/>
    <property type="evidence" value="ECO:0007669"/>
    <property type="project" value="TreeGrafter"/>
</dbReference>
<dbReference type="EMBL" id="JAYKOT010000003">
    <property type="protein sequence ID" value="MEB3429179.1"/>
    <property type="molecule type" value="Genomic_DNA"/>
</dbReference>
<feature type="domain" description="Solute-binding protein family 5" evidence="1">
    <location>
        <begin position="105"/>
        <end position="446"/>
    </location>
</feature>
<sequence>MKKHIKLVFLMFFILIFASCSKLNNVAEISEKDKILNAEEAKKREFARKAFTYRKDKNLDTLTFGLLGEDGNYNPFYFQTESDEKVVSFLFRKLFYIEMDGLDRKIIPVLAEKVEISDDLRTYSIKLNKNAKWQDGKPIKARDLSYTLETILNSDKANLCMDFKKYGKFDFEIVDDYNFIINLKEPSYSFLFDLEKIYMVPKHIFKLEKDKKYNFDNINELVGSSPYKVKKAYLHEKYHTKTIELSYIGQEKTDIKTIILRYSLNKLTNRFDLEDYNMNFGIVDQNGGRHFIANEIYNVKIFREGYDAYFLFKLKSKNNQDPVFRKGVGEYIYSVLVPNHYGLTDFVKKSDSVFSPTTMYYRPTIQFNKTIFDKEIEYIRKKIVTQNYNPVSFAFYALKGSREEGIAISLEEAFRSSNIEFNLKPLFLDEHIEAIKNKDADDFDFTIFENKTTKSPYDFVKFYREDLLALSGEGNEEVVSMFEEADRETDPIKRDNLFSKLQEKLIDLCYIYPYVNVGSQMIVDERLDISEAIPKFDSYVLLPEKIKVIEKDYNLDDYNFTEKDLLKDKHDSKNIKRK</sequence>
<protein>
    <submittedName>
        <fullName evidence="2">ABC transporter substrate-binding protein</fullName>
    </submittedName>
</protein>
<dbReference type="Pfam" id="PF00496">
    <property type="entry name" value="SBP_bac_5"/>
    <property type="match status" value="1"/>
</dbReference>
<dbReference type="InterPro" id="IPR039424">
    <property type="entry name" value="SBP_5"/>
</dbReference>
<comment type="caution">
    <text evidence="2">The sequence shown here is derived from an EMBL/GenBank/DDBJ whole genome shotgun (WGS) entry which is preliminary data.</text>
</comment>
<dbReference type="PROSITE" id="PS51257">
    <property type="entry name" value="PROKAR_LIPOPROTEIN"/>
    <property type="match status" value="1"/>
</dbReference>
<dbReference type="AlphaFoldDB" id="A0AAW9MXE2"/>
<dbReference type="Proteomes" id="UP001357733">
    <property type="component" value="Unassembled WGS sequence"/>
</dbReference>
<evidence type="ECO:0000313" key="2">
    <source>
        <dbReference type="EMBL" id="MEB3429179.1"/>
    </source>
</evidence>
<evidence type="ECO:0000313" key="3">
    <source>
        <dbReference type="Proteomes" id="UP001357733"/>
    </source>
</evidence>
<dbReference type="GO" id="GO:0042597">
    <property type="term" value="C:periplasmic space"/>
    <property type="evidence" value="ECO:0007669"/>
    <property type="project" value="UniProtKB-ARBA"/>
</dbReference>